<comment type="caution">
    <text evidence="1">The sequence shown here is derived from an EMBL/GenBank/DDBJ whole genome shotgun (WGS) entry which is preliminary data.</text>
</comment>
<proteinExistence type="predicted"/>
<evidence type="ECO:0000313" key="1">
    <source>
        <dbReference type="EMBL" id="KAI3818429.1"/>
    </source>
</evidence>
<dbReference type="EMBL" id="CM042021">
    <property type="protein sequence ID" value="KAI3818429.1"/>
    <property type="molecule type" value="Genomic_DNA"/>
</dbReference>
<gene>
    <name evidence="1" type="ORF">L1987_12236</name>
</gene>
<accession>A0ACB9JDN1</accession>
<reference evidence="2" key="1">
    <citation type="journal article" date="2022" name="Mol. Ecol. Resour.">
        <title>The genomes of chicory, endive, great burdock and yacon provide insights into Asteraceae palaeo-polyploidization history and plant inulin production.</title>
        <authorList>
            <person name="Fan W."/>
            <person name="Wang S."/>
            <person name="Wang H."/>
            <person name="Wang A."/>
            <person name="Jiang F."/>
            <person name="Liu H."/>
            <person name="Zhao H."/>
            <person name="Xu D."/>
            <person name="Zhang Y."/>
        </authorList>
    </citation>
    <scope>NUCLEOTIDE SEQUENCE [LARGE SCALE GENOMIC DNA]</scope>
    <source>
        <strain evidence="2">cv. Yunnan</strain>
    </source>
</reference>
<organism evidence="1 2">
    <name type="scientific">Smallanthus sonchifolius</name>
    <dbReference type="NCBI Taxonomy" id="185202"/>
    <lineage>
        <taxon>Eukaryota</taxon>
        <taxon>Viridiplantae</taxon>
        <taxon>Streptophyta</taxon>
        <taxon>Embryophyta</taxon>
        <taxon>Tracheophyta</taxon>
        <taxon>Spermatophyta</taxon>
        <taxon>Magnoliopsida</taxon>
        <taxon>eudicotyledons</taxon>
        <taxon>Gunneridae</taxon>
        <taxon>Pentapetalae</taxon>
        <taxon>asterids</taxon>
        <taxon>campanulids</taxon>
        <taxon>Asterales</taxon>
        <taxon>Asteraceae</taxon>
        <taxon>Asteroideae</taxon>
        <taxon>Heliantheae alliance</taxon>
        <taxon>Millerieae</taxon>
        <taxon>Smallanthus</taxon>
    </lineage>
</organism>
<protein>
    <submittedName>
        <fullName evidence="1">Uncharacterized protein</fullName>
    </submittedName>
</protein>
<sequence length="91" mass="10812">MDHPIFSNRVFEEHHFEGVFSPCGFLRRFWVPNSCTRIGSDGFCEKRRGASRADHKPIALDLQHQVIKLQNVKWNRDLQIHKEKLRCSPRR</sequence>
<keyword evidence="2" id="KW-1185">Reference proteome</keyword>
<dbReference type="Proteomes" id="UP001056120">
    <property type="component" value="Linkage Group LG04"/>
</dbReference>
<reference evidence="1 2" key="2">
    <citation type="journal article" date="2022" name="Mol. Ecol. Resour.">
        <title>The genomes of chicory, endive, great burdock and yacon provide insights into Asteraceae paleo-polyploidization history and plant inulin production.</title>
        <authorList>
            <person name="Fan W."/>
            <person name="Wang S."/>
            <person name="Wang H."/>
            <person name="Wang A."/>
            <person name="Jiang F."/>
            <person name="Liu H."/>
            <person name="Zhao H."/>
            <person name="Xu D."/>
            <person name="Zhang Y."/>
        </authorList>
    </citation>
    <scope>NUCLEOTIDE SEQUENCE [LARGE SCALE GENOMIC DNA]</scope>
    <source>
        <strain evidence="2">cv. Yunnan</strain>
        <tissue evidence="1">Leaves</tissue>
    </source>
</reference>
<evidence type="ECO:0000313" key="2">
    <source>
        <dbReference type="Proteomes" id="UP001056120"/>
    </source>
</evidence>
<name>A0ACB9JDN1_9ASTR</name>